<evidence type="ECO:0000256" key="2">
    <source>
        <dbReference type="ARBA" id="ARBA00022692"/>
    </source>
</evidence>
<dbReference type="AlphaFoldDB" id="A0A2R6RC86"/>
<evidence type="ECO:0000256" key="5">
    <source>
        <dbReference type="SAM" id="Coils"/>
    </source>
</evidence>
<dbReference type="PANTHER" id="PTHR31422">
    <property type="entry name" value="BNAANNG28530D PROTEIN"/>
    <property type="match status" value="1"/>
</dbReference>
<reference evidence="7 8" key="1">
    <citation type="submission" date="2017-07" db="EMBL/GenBank/DDBJ databases">
        <title>An improved, manually edited Actinidia chinensis var. chinensis (kiwifruit) genome highlights the challenges associated with draft genomes and gene prediction in plants.</title>
        <authorList>
            <person name="Pilkington S."/>
            <person name="Crowhurst R."/>
            <person name="Hilario E."/>
            <person name="Nardozza S."/>
            <person name="Fraser L."/>
            <person name="Peng Y."/>
            <person name="Gunaseelan K."/>
            <person name="Simpson R."/>
            <person name="Tahir J."/>
            <person name="Deroles S."/>
            <person name="Templeton K."/>
            <person name="Luo Z."/>
            <person name="Davy M."/>
            <person name="Cheng C."/>
            <person name="Mcneilage M."/>
            <person name="Scaglione D."/>
            <person name="Liu Y."/>
            <person name="Zhang Q."/>
            <person name="Datson P."/>
            <person name="De Silva N."/>
            <person name="Gardiner S."/>
            <person name="Bassett H."/>
            <person name="Chagne D."/>
            <person name="Mccallum J."/>
            <person name="Dzierzon H."/>
            <person name="Deng C."/>
            <person name="Wang Y.-Y."/>
            <person name="Barron N."/>
            <person name="Manako K."/>
            <person name="Bowen J."/>
            <person name="Foster T."/>
            <person name="Erridge Z."/>
            <person name="Tiffin H."/>
            <person name="Waite C."/>
            <person name="Davies K."/>
            <person name="Grierson E."/>
            <person name="Laing W."/>
            <person name="Kirk R."/>
            <person name="Chen X."/>
            <person name="Wood M."/>
            <person name="Montefiori M."/>
            <person name="Brummell D."/>
            <person name="Schwinn K."/>
            <person name="Catanach A."/>
            <person name="Fullerton C."/>
            <person name="Li D."/>
            <person name="Meiyalaghan S."/>
            <person name="Nieuwenhuizen N."/>
            <person name="Read N."/>
            <person name="Prakash R."/>
            <person name="Hunter D."/>
            <person name="Zhang H."/>
            <person name="Mckenzie M."/>
            <person name="Knabel M."/>
            <person name="Harris A."/>
            <person name="Allan A."/>
            <person name="Chen A."/>
            <person name="Janssen B."/>
            <person name="Plunkett B."/>
            <person name="Dwamena C."/>
            <person name="Voogd C."/>
            <person name="Leif D."/>
            <person name="Lafferty D."/>
            <person name="Souleyre E."/>
            <person name="Varkonyi-Gasic E."/>
            <person name="Gambi F."/>
            <person name="Hanley J."/>
            <person name="Yao J.-L."/>
            <person name="Cheung J."/>
            <person name="David K."/>
            <person name="Warren B."/>
            <person name="Marsh K."/>
            <person name="Snowden K."/>
            <person name="Lin-Wang K."/>
            <person name="Brian L."/>
            <person name="Martinez-Sanchez M."/>
            <person name="Wang M."/>
            <person name="Ileperuma N."/>
            <person name="Macnee N."/>
            <person name="Campin R."/>
            <person name="Mcatee P."/>
            <person name="Drummond R."/>
            <person name="Espley R."/>
            <person name="Ireland H."/>
            <person name="Wu R."/>
            <person name="Atkinson R."/>
            <person name="Karunairetnam S."/>
            <person name="Bulley S."/>
            <person name="Chunkath S."/>
            <person name="Hanley Z."/>
            <person name="Storey R."/>
            <person name="Thrimawithana A."/>
            <person name="Thomson S."/>
            <person name="David C."/>
            <person name="Testolin R."/>
        </authorList>
    </citation>
    <scope>NUCLEOTIDE SEQUENCE [LARGE SCALE GENOMIC DNA]</scope>
    <source>
        <strain evidence="8">cv. Red5</strain>
        <tissue evidence="7">Young leaf</tissue>
    </source>
</reference>
<comment type="subcellular location">
    <subcellularLocation>
        <location evidence="1">Membrane</location>
    </subcellularLocation>
</comment>
<accession>A0A2R6RC86</accession>
<dbReference type="Gramene" id="PSS26177">
    <property type="protein sequence ID" value="PSS26177"/>
    <property type="gene ID" value="CEY00_Acc07468"/>
</dbReference>
<protein>
    <submittedName>
        <fullName evidence="7">Protein FLOURY 1-like</fullName>
    </submittedName>
</protein>
<name>A0A2R6RC86_ACTCC</name>
<sequence length="329" mass="37776">MIIGSVLDFFNRLLDCILGFLSMDSASCFKFLSQNGYFGCGFLVFGCFRQLFNVLGFLFLFGLGFRILQFGNYFMGLIQFLSDFRGKSTDLRNGFCSKICFHGKPNSYISSVCGLLEFWENSEPIMTEKLEEIKEIENTDSEFDEDSNEHECYDEDEEIDVMELRKLVKIERKRANAVYSELEKERTAAATAAEEAMAMILRLQNEKSLVEMEANQYRRLAEEKQNHDQGVIQSLRWIVMKHESERSLLEGQLRCFRQKSKLCVEGGDEGAKFEEFDESLRFFNLNSEGSPGDALISSLDMDLSPDSLLYVSDLGVMKENFQNDDSPTR</sequence>
<dbReference type="OrthoDB" id="1100010at2759"/>
<gene>
    <name evidence="7" type="ORF">CEY00_Acc07468</name>
</gene>
<reference evidence="8" key="2">
    <citation type="journal article" date="2018" name="BMC Genomics">
        <title>A manually annotated Actinidia chinensis var. chinensis (kiwifruit) genome highlights the challenges associated with draft genomes and gene prediction in plants.</title>
        <authorList>
            <person name="Pilkington S.M."/>
            <person name="Crowhurst R."/>
            <person name="Hilario E."/>
            <person name="Nardozza S."/>
            <person name="Fraser L."/>
            <person name="Peng Y."/>
            <person name="Gunaseelan K."/>
            <person name="Simpson R."/>
            <person name="Tahir J."/>
            <person name="Deroles S.C."/>
            <person name="Templeton K."/>
            <person name="Luo Z."/>
            <person name="Davy M."/>
            <person name="Cheng C."/>
            <person name="McNeilage M."/>
            <person name="Scaglione D."/>
            <person name="Liu Y."/>
            <person name="Zhang Q."/>
            <person name="Datson P."/>
            <person name="De Silva N."/>
            <person name="Gardiner S.E."/>
            <person name="Bassett H."/>
            <person name="Chagne D."/>
            <person name="McCallum J."/>
            <person name="Dzierzon H."/>
            <person name="Deng C."/>
            <person name="Wang Y.Y."/>
            <person name="Barron L."/>
            <person name="Manako K."/>
            <person name="Bowen J."/>
            <person name="Foster T.M."/>
            <person name="Erridge Z.A."/>
            <person name="Tiffin H."/>
            <person name="Waite C.N."/>
            <person name="Davies K.M."/>
            <person name="Grierson E.P."/>
            <person name="Laing W.A."/>
            <person name="Kirk R."/>
            <person name="Chen X."/>
            <person name="Wood M."/>
            <person name="Montefiori M."/>
            <person name="Brummell D.A."/>
            <person name="Schwinn K.E."/>
            <person name="Catanach A."/>
            <person name="Fullerton C."/>
            <person name="Li D."/>
            <person name="Meiyalaghan S."/>
            <person name="Nieuwenhuizen N."/>
            <person name="Read N."/>
            <person name="Prakash R."/>
            <person name="Hunter D."/>
            <person name="Zhang H."/>
            <person name="McKenzie M."/>
            <person name="Knabel M."/>
            <person name="Harris A."/>
            <person name="Allan A.C."/>
            <person name="Gleave A."/>
            <person name="Chen A."/>
            <person name="Janssen B.J."/>
            <person name="Plunkett B."/>
            <person name="Ampomah-Dwamena C."/>
            <person name="Voogd C."/>
            <person name="Leif D."/>
            <person name="Lafferty D."/>
            <person name="Souleyre E.J.F."/>
            <person name="Varkonyi-Gasic E."/>
            <person name="Gambi F."/>
            <person name="Hanley J."/>
            <person name="Yao J.L."/>
            <person name="Cheung J."/>
            <person name="David K.M."/>
            <person name="Warren B."/>
            <person name="Marsh K."/>
            <person name="Snowden K.C."/>
            <person name="Lin-Wang K."/>
            <person name="Brian L."/>
            <person name="Martinez-Sanchez M."/>
            <person name="Wang M."/>
            <person name="Ileperuma N."/>
            <person name="Macnee N."/>
            <person name="Campin R."/>
            <person name="McAtee P."/>
            <person name="Drummond R.S.M."/>
            <person name="Espley R.V."/>
            <person name="Ireland H.S."/>
            <person name="Wu R."/>
            <person name="Atkinson R.G."/>
            <person name="Karunairetnam S."/>
            <person name="Bulley S."/>
            <person name="Chunkath S."/>
            <person name="Hanley Z."/>
            <person name="Storey R."/>
            <person name="Thrimawithana A.H."/>
            <person name="Thomson S."/>
            <person name="David C."/>
            <person name="Testolin R."/>
            <person name="Huang H."/>
            <person name="Hellens R.P."/>
            <person name="Schaffer R.J."/>
        </authorList>
    </citation>
    <scope>NUCLEOTIDE SEQUENCE [LARGE SCALE GENOMIC DNA]</scope>
    <source>
        <strain evidence="8">cv. Red5</strain>
    </source>
</reference>
<comment type="caution">
    <text evidence="7">The sequence shown here is derived from an EMBL/GenBank/DDBJ whole genome shotgun (WGS) entry which is preliminary data.</text>
</comment>
<dbReference type="PROSITE" id="PS51775">
    <property type="entry name" value="GTD_BINDING"/>
    <property type="match status" value="1"/>
</dbReference>
<dbReference type="Proteomes" id="UP000241394">
    <property type="component" value="Chromosome LG7"/>
</dbReference>
<dbReference type="EMBL" id="NKQK01000007">
    <property type="protein sequence ID" value="PSS26177.1"/>
    <property type="molecule type" value="Genomic_DNA"/>
</dbReference>
<evidence type="ECO:0000256" key="3">
    <source>
        <dbReference type="ARBA" id="ARBA00022989"/>
    </source>
</evidence>
<dbReference type="GO" id="GO:0016020">
    <property type="term" value="C:membrane"/>
    <property type="evidence" value="ECO:0007669"/>
    <property type="project" value="UniProtKB-SubCell"/>
</dbReference>
<keyword evidence="2" id="KW-0812">Transmembrane</keyword>
<dbReference type="PANTHER" id="PTHR31422:SF2">
    <property type="entry name" value="PROTEIN FLOURY 1-LIKE"/>
    <property type="match status" value="1"/>
</dbReference>
<feature type="coiled-coil region" evidence="5">
    <location>
        <begin position="165"/>
        <end position="223"/>
    </location>
</feature>
<keyword evidence="5" id="KW-0175">Coiled coil</keyword>
<dbReference type="InParanoid" id="A0A2R6RC86"/>
<organism evidence="7 8">
    <name type="scientific">Actinidia chinensis var. chinensis</name>
    <name type="common">Chinese soft-hair kiwi</name>
    <dbReference type="NCBI Taxonomy" id="1590841"/>
    <lineage>
        <taxon>Eukaryota</taxon>
        <taxon>Viridiplantae</taxon>
        <taxon>Streptophyta</taxon>
        <taxon>Embryophyta</taxon>
        <taxon>Tracheophyta</taxon>
        <taxon>Spermatophyta</taxon>
        <taxon>Magnoliopsida</taxon>
        <taxon>eudicotyledons</taxon>
        <taxon>Gunneridae</taxon>
        <taxon>Pentapetalae</taxon>
        <taxon>asterids</taxon>
        <taxon>Ericales</taxon>
        <taxon>Actinidiaceae</taxon>
        <taxon>Actinidia</taxon>
    </lineage>
</organism>
<dbReference type="InterPro" id="IPR007656">
    <property type="entry name" value="GTD-bd"/>
</dbReference>
<keyword evidence="4" id="KW-0472">Membrane</keyword>
<dbReference type="FunCoup" id="A0A2R6RC86">
    <property type="interactions" value="15"/>
</dbReference>
<dbReference type="Pfam" id="PF04576">
    <property type="entry name" value="Zein-binding"/>
    <property type="match status" value="1"/>
</dbReference>
<keyword evidence="3" id="KW-1133">Transmembrane helix</keyword>
<feature type="domain" description="GTD-binding" evidence="6">
    <location>
        <begin position="159"/>
        <end position="257"/>
    </location>
</feature>
<dbReference type="STRING" id="1590841.A0A2R6RC86"/>
<evidence type="ECO:0000259" key="6">
    <source>
        <dbReference type="PROSITE" id="PS51775"/>
    </source>
</evidence>
<dbReference type="OMA" id="ECCPEDE"/>
<dbReference type="GO" id="GO:0080115">
    <property type="term" value="F:myosin XI tail binding"/>
    <property type="evidence" value="ECO:0007669"/>
    <property type="project" value="UniProtKB-ARBA"/>
</dbReference>
<proteinExistence type="predicted"/>
<evidence type="ECO:0000256" key="4">
    <source>
        <dbReference type="ARBA" id="ARBA00023136"/>
    </source>
</evidence>
<keyword evidence="8" id="KW-1185">Reference proteome</keyword>
<evidence type="ECO:0000256" key="1">
    <source>
        <dbReference type="ARBA" id="ARBA00004370"/>
    </source>
</evidence>
<evidence type="ECO:0000313" key="8">
    <source>
        <dbReference type="Proteomes" id="UP000241394"/>
    </source>
</evidence>
<evidence type="ECO:0000313" key="7">
    <source>
        <dbReference type="EMBL" id="PSS26177.1"/>
    </source>
</evidence>